<dbReference type="AlphaFoldDB" id="B4FPT1"/>
<dbReference type="EMBL" id="BT039119">
    <property type="protein sequence ID" value="ACF84124.1"/>
    <property type="molecule type" value="mRNA"/>
</dbReference>
<name>B4FPT1_MAIZE</name>
<proteinExistence type="evidence at transcript level"/>
<organism evidence="1">
    <name type="scientific">Zea mays</name>
    <name type="common">Maize</name>
    <dbReference type="NCBI Taxonomy" id="4577"/>
    <lineage>
        <taxon>Eukaryota</taxon>
        <taxon>Viridiplantae</taxon>
        <taxon>Streptophyta</taxon>
        <taxon>Embryophyta</taxon>
        <taxon>Tracheophyta</taxon>
        <taxon>Spermatophyta</taxon>
        <taxon>Magnoliopsida</taxon>
        <taxon>Liliopsida</taxon>
        <taxon>Poales</taxon>
        <taxon>Poaceae</taxon>
        <taxon>PACMAD clade</taxon>
        <taxon>Panicoideae</taxon>
        <taxon>Andropogonodae</taxon>
        <taxon>Andropogoneae</taxon>
        <taxon>Tripsacinae</taxon>
        <taxon>Zea</taxon>
    </lineage>
</organism>
<protein>
    <submittedName>
        <fullName evidence="1">Uncharacterized protein</fullName>
    </submittedName>
</protein>
<sequence>MSACWGCILSDLQRLLKRHARIYFQMLCVNTCTIYLKCSQNSIPTARWLGRRRRRAGCCFARRLLLSCDSASTCSGSRQYTSCDWLHVRLIHSTCRNPNSSWLQFWSCNLVEAVNIIYCPV</sequence>
<evidence type="ECO:0000313" key="1">
    <source>
        <dbReference type="EMBL" id="ACF84124.1"/>
    </source>
</evidence>
<accession>B4FPT1</accession>
<reference evidence="1" key="1">
    <citation type="journal article" date="2009" name="PLoS Genet.">
        <title>Sequencing, mapping, and analysis of 27,455 maize full-length cDNAs.</title>
        <authorList>
            <person name="Soderlund C."/>
            <person name="Descour A."/>
            <person name="Kudrna D."/>
            <person name="Bomhoff M."/>
            <person name="Boyd L."/>
            <person name="Currie J."/>
            <person name="Angelova A."/>
            <person name="Collura K."/>
            <person name="Wissotski M."/>
            <person name="Ashley E."/>
            <person name="Morrow D."/>
            <person name="Fernandes J."/>
            <person name="Walbot V."/>
            <person name="Yu Y."/>
        </authorList>
    </citation>
    <scope>NUCLEOTIDE SEQUENCE</scope>
    <source>
        <strain evidence="1">B73</strain>
    </source>
</reference>